<dbReference type="InterPro" id="IPR029058">
    <property type="entry name" value="AB_hydrolase_fold"/>
</dbReference>
<evidence type="ECO:0000313" key="2">
    <source>
        <dbReference type="EMBL" id="AUZ86515.1"/>
    </source>
</evidence>
<organism evidence="2 3">
    <name type="scientific">Arthrobacter agilis</name>
    <dbReference type="NCBI Taxonomy" id="37921"/>
    <lineage>
        <taxon>Bacteria</taxon>
        <taxon>Bacillati</taxon>
        <taxon>Actinomycetota</taxon>
        <taxon>Actinomycetes</taxon>
        <taxon>Micrococcales</taxon>
        <taxon>Micrococcaceae</taxon>
        <taxon>Arthrobacter</taxon>
    </lineage>
</organism>
<evidence type="ECO:0000313" key="3">
    <source>
        <dbReference type="Proteomes" id="UP000239187"/>
    </source>
</evidence>
<name>A0A2L0UB84_9MICC</name>
<proteinExistence type="predicted"/>
<dbReference type="EMBL" id="CP024915">
    <property type="protein sequence ID" value="AUZ86515.1"/>
    <property type="molecule type" value="Genomic_DNA"/>
</dbReference>
<keyword evidence="2" id="KW-0378">Hydrolase</keyword>
<dbReference type="RefSeq" id="WP_208740472.1">
    <property type="nucleotide sequence ID" value="NZ_CP024915.1"/>
</dbReference>
<dbReference type="SUPFAM" id="SSF53474">
    <property type="entry name" value="alpha/beta-Hydrolases"/>
    <property type="match status" value="1"/>
</dbReference>
<dbReference type="Proteomes" id="UP000239187">
    <property type="component" value="Chromosome"/>
</dbReference>
<dbReference type="GO" id="GO:0016787">
    <property type="term" value="F:hydrolase activity"/>
    <property type="evidence" value="ECO:0007669"/>
    <property type="project" value="UniProtKB-KW"/>
</dbReference>
<evidence type="ECO:0000259" key="1">
    <source>
        <dbReference type="Pfam" id="PF00975"/>
    </source>
</evidence>
<feature type="domain" description="Thioesterase" evidence="1">
    <location>
        <begin position="131"/>
        <end position="176"/>
    </location>
</feature>
<gene>
    <name evidence="2" type="ORF">CVO76_01800</name>
</gene>
<dbReference type="Gene3D" id="3.40.50.1820">
    <property type="entry name" value="alpha/beta hydrolase"/>
    <property type="match status" value="1"/>
</dbReference>
<accession>A0A2L0UB84</accession>
<dbReference type="AlphaFoldDB" id="A0A2L0UB84"/>
<sequence length="334" mass="37489">MEHDGVRAALRGARDFRESSRRSFLIGSAAAAVATADLAFTRVIQSQRELTRILPLDDDDARARFPDDRWVLFPGYKTSWEEGLWILNSLRPALSRRAQMAVMGYSNRGLDINNIVATMNRYVENFRLERLYFYGHSFGGMVAVEVAARLRDRGIPVELVLLDSSPSSRFDVQDQRMFDGVVLLYEAGVRVPISVRGTYELGERIVHKNERTWSQIVDQTLEQLSPLAPSSELIQSESSYIYHFDVSRFRLSLGETKVVFTGNPNDGVVDYARARTGWARGLPDNLVSADHVTEGALPAHASPQWNPGIYQGIVSAVQRDYVPVPRGGGLKRLF</sequence>
<dbReference type="Pfam" id="PF00975">
    <property type="entry name" value="Thioesterase"/>
    <property type="match status" value="1"/>
</dbReference>
<dbReference type="InterPro" id="IPR001031">
    <property type="entry name" value="Thioesterase"/>
</dbReference>
<reference evidence="2 3" key="1">
    <citation type="submission" date="2017-11" db="EMBL/GenBank/DDBJ databases">
        <title>Draft genome of Arthrobacter agilis strain UMCV2, a plant growth-promoting rhizobacterium and biocontrol capacity of phytopathogenic fungi.</title>
        <authorList>
            <person name="Martinez-Camara R."/>
            <person name="Santoyo G."/>
            <person name="Moreno-Hagelsieb G."/>
            <person name="Valencia-Cantero E."/>
        </authorList>
    </citation>
    <scope>NUCLEOTIDE SEQUENCE [LARGE SCALE GENOMIC DNA]</scope>
    <source>
        <strain evidence="2 3">UMCV2</strain>
    </source>
</reference>
<protein>
    <submittedName>
        <fullName evidence="2">Alpha/beta hydrolase</fullName>
    </submittedName>
</protein>